<dbReference type="EMBL" id="LGFT01000015">
    <property type="protein sequence ID" value="KUK44803.1"/>
    <property type="molecule type" value="Genomic_DNA"/>
</dbReference>
<gene>
    <name evidence="1" type="ORF">XD72_0838</name>
    <name evidence="2" type="ORF">XE07_0785</name>
</gene>
<protein>
    <submittedName>
        <fullName evidence="1">Uncharacterized protein</fullName>
    </submittedName>
</protein>
<reference evidence="2" key="1">
    <citation type="journal article" date="2015" name="MBio">
        <title>Genome-resolved metagenomic analysis reveals roles for candidate phyla and other microbial community members in biogeochemical transformations in oil reservoirs.</title>
        <authorList>
            <person name="Hu P."/>
            <person name="Tom L."/>
            <person name="Singh A."/>
            <person name="Thomas B.C."/>
            <person name="Baker B.J."/>
            <person name="Piceno Y.M."/>
            <person name="Andersen G.L."/>
            <person name="Banfield J.F."/>
        </authorList>
    </citation>
    <scope>NUCLEOTIDE SEQUENCE [LARGE SCALE GENOMIC DNA]</scope>
    <source>
        <strain evidence="2">56_747</strain>
    </source>
</reference>
<proteinExistence type="predicted"/>
<dbReference type="EMBL" id="LGHB01000007">
    <property type="protein sequence ID" value="KUK96834.1"/>
    <property type="molecule type" value="Genomic_DNA"/>
</dbReference>
<evidence type="ECO:0000313" key="1">
    <source>
        <dbReference type="EMBL" id="KUK44803.1"/>
    </source>
</evidence>
<evidence type="ECO:0000313" key="2">
    <source>
        <dbReference type="EMBL" id="KUK96834.1"/>
    </source>
</evidence>
<dbReference type="Proteomes" id="UP000057043">
    <property type="component" value="Unassembled WGS sequence"/>
</dbReference>
<name>A0A117LFS7_9EURY</name>
<organism evidence="1 4">
    <name type="scientific">Methanothrix harundinacea</name>
    <dbReference type="NCBI Taxonomy" id="301375"/>
    <lineage>
        <taxon>Archaea</taxon>
        <taxon>Methanobacteriati</taxon>
        <taxon>Methanobacteriota</taxon>
        <taxon>Stenosarchaea group</taxon>
        <taxon>Methanomicrobia</taxon>
        <taxon>Methanotrichales</taxon>
        <taxon>Methanotrichaceae</taxon>
        <taxon>Methanothrix</taxon>
    </lineage>
</organism>
<dbReference type="AlphaFoldDB" id="A0A117LFS7"/>
<dbReference type="PATRIC" id="fig|301375.6.peg.2087"/>
<reference evidence="3 4" key="2">
    <citation type="journal article" date="2015" name="MBio">
        <title>Genome-Resolved Metagenomic Analysis Reveals Roles for Candidate Phyla and Other Microbial Community Members in Biogeochemical Transformations in Oil Reservoirs.</title>
        <authorList>
            <person name="Hu P."/>
            <person name="Tom L."/>
            <person name="Singh A."/>
            <person name="Thomas B.C."/>
            <person name="Baker B.J."/>
            <person name="Piceno Y.M."/>
            <person name="Andersen G.L."/>
            <person name="Banfield J.F."/>
        </authorList>
    </citation>
    <scope>NUCLEOTIDE SEQUENCE [LARGE SCALE GENOMIC DNA]</scope>
    <source>
        <strain evidence="1">57_489</strain>
    </source>
</reference>
<dbReference type="Proteomes" id="UP000053961">
    <property type="component" value="Unassembled WGS sequence"/>
</dbReference>
<evidence type="ECO:0000313" key="3">
    <source>
        <dbReference type="Proteomes" id="UP000053961"/>
    </source>
</evidence>
<evidence type="ECO:0000313" key="4">
    <source>
        <dbReference type="Proteomes" id="UP000057043"/>
    </source>
</evidence>
<sequence length="48" mass="5272">MSRRYQMDCEGYLCGICGNPIRCGEFYVTDHGLLYHAACAEKALAGSP</sequence>
<comment type="caution">
    <text evidence="1">The sequence shown here is derived from an EMBL/GenBank/DDBJ whole genome shotgun (WGS) entry which is preliminary data.</text>
</comment>
<accession>A0A117LFS7</accession>